<evidence type="ECO:0000313" key="3">
    <source>
        <dbReference type="Proteomes" id="UP000229329"/>
    </source>
</evidence>
<sequence length="120" mass="13560">MIQIAFVFRTAPYGTSVSREGLDALLAASAFCEPEEMAVFFIDDGIFNLCSIQQPESILQKNIGAMFKLLDLYDIEQRYICQQSLSNFNMDAMPLLINCEKIDRTLMMSKLKSAAKILTF</sequence>
<keyword evidence="3" id="KW-1185">Reference proteome</keyword>
<comment type="similarity">
    <text evidence="1">Belongs to the DsrF/TusC family.</text>
</comment>
<dbReference type="NCBIfam" id="NF001238">
    <property type="entry name" value="PRK00211.1"/>
    <property type="match status" value="1"/>
</dbReference>
<dbReference type="Pfam" id="PF02635">
    <property type="entry name" value="DsrE"/>
    <property type="match status" value="1"/>
</dbReference>
<keyword evidence="2" id="KW-0808">Transferase</keyword>
<dbReference type="Proteomes" id="UP000229329">
    <property type="component" value="Unassembled WGS sequence"/>
</dbReference>
<protein>
    <submittedName>
        <fullName evidence="2">Sulfurtransferase complex subunit TusC</fullName>
    </submittedName>
</protein>
<accession>A0A2M8S024</accession>
<name>A0A2M8S024_9PAST</name>
<dbReference type="InterPro" id="IPR003787">
    <property type="entry name" value="Sulphur_relay_DsrE/F-like"/>
</dbReference>
<dbReference type="InterPro" id="IPR027396">
    <property type="entry name" value="DsrEFH-like"/>
</dbReference>
<dbReference type="InterPro" id="IPR017462">
    <property type="entry name" value="Sulphur_relay_TusC/DsrF"/>
</dbReference>
<comment type="caution">
    <text evidence="2">The sequence shown here is derived from an EMBL/GenBank/DDBJ whole genome shotgun (WGS) entry which is preliminary data.</text>
</comment>
<dbReference type="GO" id="GO:0016740">
    <property type="term" value="F:transferase activity"/>
    <property type="evidence" value="ECO:0007669"/>
    <property type="project" value="UniProtKB-KW"/>
</dbReference>
<dbReference type="PANTHER" id="PTHR38780">
    <property type="entry name" value="PROTEIN TUSC"/>
    <property type="match status" value="1"/>
</dbReference>
<reference evidence="2 3" key="1">
    <citation type="submission" date="2017-11" db="EMBL/GenBank/DDBJ databases">
        <title>Reclassification of Bisgaard taxon 7 as Conservatibacter flavescens gen. nov., sp. nov.</title>
        <authorList>
            <person name="Christensen H."/>
        </authorList>
    </citation>
    <scope>NUCLEOTIDE SEQUENCE [LARGE SCALE GENOMIC DNA]</scope>
    <source>
        <strain evidence="2 3">7_4</strain>
    </source>
</reference>
<dbReference type="OrthoDB" id="9789418at2"/>
<evidence type="ECO:0000256" key="1">
    <source>
        <dbReference type="ARBA" id="ARBA00005996"/>
    </source>
</evidence>
<dbReference type="NCBIfam" id="TIGR03010">
    <property type="entry name" value="sulf_tusC_dsrF"/>
    <property type="match status" value="1"/>
</dbReference>
<dbReference type="AlphaFoldDB" id="A0A2M8S024"/>
<organism evidence="2 3">
    <name type="scientific">Conservatibacter flavescens</name>
    <dbReference type="NCBI Taxonomy" id="28161"/>
    <lineage>
        <taxon>Bacteria</taxon>
        <taxon>Pseudomonadati</taxon>
        <taxon>Pseudomonadota</taxon>
        <taxon>Gammaproteobacteria</taxon>
        <taxon>Pasteurellales</taxon>
        <taxon>Pasteurellaceae</taxon>
        <taxon>Conservatibacter</taxon>
    </lineage>
</organism>
<dbReference type="SUPFAM" id="SSF75169">
    <property type="entry name" value="DsrEFH-like"/>
    <property type="match status" value="1"/>
</dbReference>
<dbReference type="Gene3D" id="3.40.1260.10">
    <property type="entry name" value="DsrEFH-like"/>
    <property type="match status" value="1"/>
</dbReference>
<dbReference type="PANTHER" id="PTHR38780:SF1">
    <property type="entry name" value="PROTEIN TUSC"/>
    <property type="match status" value="1"/>
</dbReference>
<dbReference type="EMBL" id="PHHA01000029">
    <property type="protein sequence ID" value="PJG84468.1"/>
    <property type="molecule type" value="Genomic_DNA"/>
</dbReference>
<gene>
    <name evidence="2" type="ORF">CVP05_11155</name>
</gene>
<evidence type="ECO:0000313" key="2">
    <source>
        <dbReference type="EMBL" id="PJG84468.1"/>
    </source>
</evidence>
<proteinExistence type="inferred from homology"/>